<feature type="compositionally biased region" description="Basic residues" evidence="1">
    <location>
        <begin position="658"/>
        <end position="675"/>
    </location>
</feature>
<sequence length="1078" mass="116919">MAFGMSRRQKNQSGDHPSSGPRPDIDSTSNSASPHDQLTTRNKRPEGFVDVTPTSPSALSPSATNISLSIMGGANPPKRRSWFSFRRNKQLLSSSNSIQQQSIPEGEQNNHHLVTPFQSPPSAWGNNEERLRPIQFQPNRIQTLYVSKSERDLYLAAMSQLDELPPPLPLWSDRAPELPKLNTQLTPLKAPSIPNGSTGKSGRHARSISEGGSTAFHPLTARPLSPKLVISPQMGRSGLMIRDEFIQRSDPPRSMKHALMAFISPSGLRFTGFPPSTISAVDLVLQENWDQGVSARSEGAAELGQRVEEDKFTWKVELEGKVWRRKGSQELDSIRLLIALFSILGIHGWTLVETVQTGGSKKDTHNLLFSYSAKTSMNPPLFFALSLPLPDRLSLISPPPKVTPAIISALRQAIGSSPTKTSKHSRNGTNTTGVTVTPDSDEPGNERQRPPKVNWNNSNPPGIKLEGWVHDGVYRFWIDGMRRWLGGTVKRKVVENLHPNLLIAIINNITGLHFELTASIPLLPITKGRDVLIFSSQPASGLSVIDSYVPKEPSIAGSESPVLVSPSASFPAQEVLDKAFPPQGHTGNPRQVDPENRQLPWTSVLSDQPSRSVSSPKPSPPRLPPRGEASAGDRKRTGSRESSKPLFAAPSASANSTPKHKNVLLKKNSLTRRRSVSADHSGQNSAQSRSINEDGRNSSQGTYAGHIYGQGPEEGNRHFHVTNPDNASERWSFIDPPPNVGKLGVTMYNSGPHTHHYTPHTGTTPGRTSGEDGTRESRSHEDSVYADAQPTLPHHLQHSDDREPLRYVPIQDVSPGAPDFTGDAPIAIRTFAPTSPESEFGLSANGSEIGHPSEPLALGQPILSDQEEDTKTVPLKDADSPERRGRANIVDLGNAIQSVHGSVGYLQSMISGISGHNGKRNSTMTELDHPTVPPVPSVPSVPTVPAQPGSHIGDRGQDEDSVPRPEIRIIDPSLIALGTGFGNADANESLPPVPQRPDPAHIPESTLPAPVVNGEAAGRGYKYTEWERKGKVKEGMRRIWDENDNAWKDIPAKAASGHSMSNAEGVGSGRTRIDIGRG</sequence>
<feature type="compositionally biased region" description="Polar residues" evidence="1">
    <location>
        <begin position="26"/>
        <end position="40"/>
    </location>
</feature>
<name>A0AAJ8MKI2_9TREE</name>
<feature type="region of interest" description="Disordered" evidence="1">
    <location>
        <begin position="1"/>
        <end position="73"/>
    </location>
</feature>
<feature type="compositionally biased region" description="Basic and acidic residues" evidence="1">
    <location>
        <begin position="631"/>
        <end position="643"/>
    </location>
</feature>
<dbReference type="AlphaFoldDB" id="A0AAJ8MKI2"/>
<feature type="region of interest" description="Disordered" evidence="1">
    <location>
        <begin position="1051"/>
        <end position="1078"/>
    </location>
</feature>
<dbReference type="PANTHER" id="PTHR38696:SF1">
    <property type="entry name" value="MEDIATOR OF RNA POLYMERASE II TRANSCRIPTION SUBUNIT 13"/>
    <property type="match status" value="1"/>
</dbReference>
<dbReference type="RefSeq" id="XP_065825617.1">
    <property type="nucleotide sequence ID" value="XM_065969545.1"/>
</dbReference>
<dbReference type="Proteomes" id="UP000078595">
    <property type="component" value="Chromosome 9"/>
</dbReference>
<evidence type="ECO:0000313" key="2">
    <source>
        <dbReference type="EMBL" id="WWC64703.1"/>
    </source>
</evidence>
<feature type="compositionally biased region" description="Low complexity" evidence="1">
    <location>
        <begin position="427"/>
        <end position="437"/>
    </location>
</feature>
<feature type="compositionally biased region" description="Low complexity" evidence="1">
    <location>
        <begin position="93"/>
        <end position="103"/>
    </location>
</feature>
<feature type="compositionally biased region" description="Polar residues" evidence="1">
    <location>
        <begin position="116"/>
        <end position="125"/>
    </location>
</feature>
<feature type="region of interest" description="Disordered" evidence="1">
    <location>
        <begin position="93"/>
        <end position="127"/>
    </location>
</feature>
<feature type="region of interest" description="Disordered" evidence="1">
    <location>
        <begin position="941"/>
        <end position="962"/>
    </location>
</feature>
<organism evidence="2 3">
    <name type="scientific">Kwoniella dejecticola CBS 10117</name>
    <dbReference type="NCBI Taxonomy" id="1296121"/>
    <lineage>
        <taxon>Eukaryota</taxon>
        <taxon>Fungi</taxon>
        <taxon>Dikarya</taxon>
        <taxon>Basidiomycota</taxon>
        <taxon>Agaricomycotina</taxon>
        <taxon>Tremellomycetes</taxon>
        <taxon>Tremellales</taxon>
        <taxon>Cryptococcaceae</taxon>
        <taxon>Kwoniella</taxon>
    </lineage>
</organism>
<gene>
    <name evidence="2" type="ORF">I303_107314</name>
</gene>
<dbReference type="GeneID" id="28970417"/>
<evidence type="ECO:0000313" key="3">
    <source>
        <dbReference type="Proteomes" id="UP000078595"/>
    </source>
</evidence>
<feature type="compositionally biased region" description="Low complexity" evidence="1">
    <location>
        <begin position="759"/>
        <end position="768"/>
    </location>
</feature>
<evidence type="ECO:0000256" key="1">
    <source>
        <dbReference type="SAM" id="MobiDB-lite"/>
    </source>
</evidence>
<dbReference type="KEGG" id="kdj:28970417"/>
<dbReference type="PANTHER" id="PTHR38696">
    <property type="entry name" value="MEDIATOR OF RNA POLYMERASE II TRANSCRIPTION SUBUNIT 13"/>
    <property type="match status" value="1"/>
</dbReference>
<feature type="compositionally biased region" description="Basic and acidic residues" evidence="1">
    <location>
        <begin position="769"/>
        <end position="783"/>
    </location>
</feature>
<keyword evidence="3" id="KW-1185">Reference proteome</keyword>
<dbReference type="EMBL" id="CP144538">
    <property type="protein sequence ID" value="WWC64703.1"/>
    <property type="molecule type" value="Genomic_DNA"/>
</dbReference>
<reference evidence="2" key="1">
    <citation type="submission" date="2013-07" db="EMBL/GenBank/DDBJ databases">
        <authorList>
            <consortium name="The Broad Institute Genome Sequencing Platform"/>
            <person name="Cuomo C."/>
            <person name="Litvintseva A."/>
            <person name="Chen Y."/>
            <person name="Heitman J."/>
            <person name="Sun S."/>
            <person name="Springer D."/>
            <person name="Dromer F."/>
            <person name="Young S.K."/>
            <person name="Zeng Q."/>
            <person name="Gargeya S."/>
            <person name="Fitzgerald M."/>
            <person name="Abouelleil A."/>
            <person name="Alvarado L."/>
            <person name="Berlin A.M."/>
            <person name="Chapman S.B."/>
            <person name="Dewar J."/>
            <person name="Goldberg J."/>
            <person name="Griggs A."/>
            <person name="Gujja S."/>
            <person name="Hansen M."/>
            <person name="Howarth C."/>
            <person name="Imamovic A."/>
            <person name="Larimer J."/>
            <person name="McCowan C."/>
            <person name="Murphy C."/>
            <person name="Pearson M."/>
            <person name="Priest M."/>
            <person name="Roberts A."/>
            <person name="Saif S."/>
            <person name="Shea T."/>
            <person name="Sykes S."/>
            <person name="Wortman J."/>
            <person name="Nusbaum C."/>
            <person name="Birren B."/>
        </authorList>
    </citation>
    <scope>NUCLEOTIDE SEQUENCE</scope>
    <source>
        <strain evidence="2">CBS 10117</strain>
    </source>
</reference>
<protein>
    <submittedName>
        <fullName evidence="2">Uncharacterized protein</fullName>
    </submittedName>
</protein>
<reference evidence="2" key="2">
    <citation type="submission" date="2024-02" db="EMBL/GenBank/DDBJ databases">
        <title>Comparative genomics of Cryptococcus and Kwoniella reveals pathogenesis evolution and contrasting modes of karyotype evolution via chromosome fusion or intercentromeric recombination.</title>
        <authorList>
            <person name="Coelho M.A."/>
            <person name="David-Palma M."/>
            <person name="Shea T."/>
            <person name="Bowers K."/>
            <person name="McGinley-Smith S."/>
            <person name="Mohammad A.W."/>
            <person name="Gnirke A."/>
            <person name="Yurkov A.M."/>
            <person name="Nowrousian M."/>
            <person name="Sun S."/>
            <person name="Cuomo C.A."/>
            <person name="Heitman J."/>
        </authorList>
    </citation>
    <scope>NUCLEOTIDE SEQUENCE</scope>
    <source>
        <strain evidence="2">CBS 10117</strain>
    </source>
</reference>
<feature type="region of interest" description="Disordered" evidence="1">
    <location>
        <begin position="602"/>
        <end position="802"/>
    </location>
</feature>
<feature type="compositionally biased region" description="Low complexity" evidence="1">
    <location>
        <begin position="52"/>
        <end position="64"/>
    </location>
</feature>
<accession>A0AAJ8MKI2</accession>
<feature type="compositionally biased region" description="Basic and acidic residues" evidence="1">
    <location>
        <begin position="952"/>
        <end position="962"/>
    </location>
</feature>
<feature type="region of interest" description="Disordered" evidence="1">
    <location>
        <begin position="416"/>
        <end position="460"/>
    </location>
</feature>
<feature type="compositionally biased region" description="Polar residues" evidence="1">
    <location>
        <begin position="678"/>
        <end position="690"/>
    </location>
</feature>
<proteinExistence type="predicted"/>
<feature type="region of interest" description="Disordered" evidence="1">
    <location>
        <begin position="186"/>
        <end position="219"/>
    </location>
</feature>